<dbReference type="Pfam" id="PF08660">
    <property type="entry name" value="Alg14"/>
    <property type="match status" value="1"/>
</dbReference>
<proteinExistence type="inferred from homology"/>
<dbReference type="GO" id="GO:0043541">
    <property type="term" value="C:UDP-N-acetylglucosamine transferase complex"/>
    <property type="evidence" value="ECO:0007669"/>
    <property type="project" value="TreeGrafter"/>
</dbReference>
<keyword evidence="6 12" id="KW-0812">Transmembrane</keyword>
<evidence type="ECO:0000256" key="5">
    <source>
        <dbReference type="ARBA" id="ARBA00017467"/>
    </source>
</evidence>
<dbReference type="AlphaFoldDB" id="A0A2P5IBP8"/>
<dbReference type="InterPro" id="IPR013969">
    <property type="entry name" value="Oligosacch_biosynth_Alg14"/>
</dbReference>
<comment type="similarity">
    <text evidence="3">Belongs to the ALG14 family.</text>
</comment>
<dbReference type="STRING" id="158607.A0A2P5IBP8"/>
<dbReference type="EMBL" id="MAVT02000079">
    <property type="protein sequence ID" value="POS79942.1"/>
    <property type="molecule type" value="Genomic_DNA"/>
</dbReference>
<evidence type="ECO:0000256" key="6">
    <source>
        <dbReference type="ARBA" id="ARBA00022692"/>
    </source>
</evidence>
<name>A0A2P5IBP8_DIAHE</name>
<sequence length="319" mass="35156">MAPTLPQERSTEPETKPASDDELHLARISDAVALYGLFITTTAFLIVLITGLCVLCLGLATTLSGLTSLGLFIATRHFYIIKRSKTIDLAAHTKRSGPDLSHLPAVSYLYVFGSGGHTTEMAALIKLSFKSNKNQHRRYIITEGDQHSQNQEKALESLIDRSCGGEAAGTYDTIIVPRARKVYQSYASSIYTSLRCALDILVALTTIPTQRAGTPNAKLFQYPHVIVTNGPGTGFIVGLMAHILKVLCLAPQDRLRVIFVETWARTHNLGLTGKLFFWTDIPDVFVVQSEKLSKVVGKPNIGNVNLKWAQSRRNHKPRK</sequence>
<accession>A0A2P5IBP8</accession>
<dbReference type="InParanoid" id="A0A2P5IBP8"/>
<dbReference type="OrthoDB" id="17098at2759"/>
<evidence type="ECO:0000256" key="8">
    <source>
        <dbReference type="ARBA" id="ARBA00022989"/>
    </source>
</evidence>
<feature type="region of interest" description="Disordered" evidence="11">
    <location>
        <begin position="1"/>
        <end position="21"/>
    </location>
</feature>
<evidence type="ECO:0000256" key="1">
    <source>
        <dbReference type="ARBA" id="ARBA00004389"/>
    </source>
</evidence>
<organism evidence="13 14">
    <name type="scientific">Diaporthe helianthi</name>
    <dbReference type="NCBI Taxonomy" id="158607"/>
    <lineage>
        <taxon>Eukaryota</taxon>
        <taxon>Fungi</taxon>
        <taxon>Dikarya</taxon>
        <taxon>Ascomycota</taxon>
        <taxon>Pezizomycotina</taxon>
        <taxon>Sordariomycetes</taxon>
        <taxon>Sordariomycetidae</taxon>
        <taxon>Diaporthales</taxon>
        <taxon>Diaporthaceae</taxon>
        <taxon>Diaporthe</taxon>
    </lineage>
</organism>
<feature type="transmembrane region" description="Helical" evidence="12">
    <location>
        <begin position="32"/>
        <end position="60"/>
    </location>
</feature>
<dbReference type="GO" id="GO:0004577">
    <property type="term" value="F:N-acetylglucosaminyldiphosphodolichol N-acetylglucosaminyltransferase activity"/>
    <property type="evidence" value="ECO:0007669"/>
    <property type="project" value="TreeGrafter"/>
</dbReference>
<keyword evidence="8 12" id="KW-1133">Transmembrane helix</keyword>
<protein>
    <recommendedName>
        <fullName evidence="5">UDP-N-acetylglucosamine transferase subunit ALG14</fullName>
    </recommendedName>
    <alternativeName>
        <fullName evidence="10">Asparagine-linked glycosylation protein 14</fullName>
    </alternativeName>
</protein>
<evidence type="ECO:0000313" key="14">
    <source>
        <dbReference type="Proteomes" id="UP000094444"/>
    </source>
</evidence>
<evidence type="ECO:0000313" key="13">
    <source>
        <dbReference type="EMBL" id="POS79942.1"/>
    </source>
</evidence>
<keyword evidence="9 12" id="KW-0472">Membrane</keyword>
<keyword evidence="14" id="KW-1185">Reference proteome</keyword>
<evidence type="ECO:0000256" key="4">
    <source>
        <dbReference type="ARBA" id="ARBA00011335"/>
    </source>
</evidence>
<evidence type="ECO:0000256" key="12">
    <source>
        <dbReference type="SAM" id="Phobius"/>
    </source>
</evidence>
<dbReference type="GO" id="GO:0006488">
    <property type="term" value="P:dolichol-linked oligosaccharide biosynthetic process"/>
    <property type="evidence" value="ECO:0007669"/>
    <property type="project" value="InterPro"/>
</dbReference>
<dbReference type="PANTHER" id="PTHR12154:SF4">
    <property type="entry name" value="UDP-N-ACETYLGLUCOSAMINE TRANSFERASE SUBUNIT ALG14 HOMOLOG"/>
    <property type="match status" value="1"/>
</dbReference>
<dbReference type="FunCoup" id="A0A2P5IBP8">
    <property type="interactions" value="331"/>
</dbReference>
<comment type="subcellular location">
    <subcellularLocation>
        <location evidence="1">Endoplasmic reticulum membrane</location>
        <topology evidence="1">Single-pass membrane protein</topology>
    </subcellularLocation>
    <subcellularLocation>
        <location evidence="2">Nucleus membrane</location>
        <topology evidence="2">Single-pass membrane protein</topology>
    </subcellularLocation>
</comment>
<dbReference type="PANTHER" id="PTHR12154">
    <property type="entry name" value="GLYCOSYL TRANSFERASE-RELATED"/>
    <property type="match status" value="1"/>
</dbReference>
<dbReference type="GO" id="GO:0031965">
    <property type="term" value="C:nuclear membrane"/>
    <property type="evidence" value="ECO:0007669"/>
    <property type="project" value="UniProtKB-SubCell"/>
</dbReference>
<evidence type="ECO:0000256" key="10">
    <source>
        <dbReference type="ARBA" id="ARBA00032062"/>
    </source>
</evidence>
<comment type="subunit">
    <text evidence="4">Heterodimer with ALG13 to form a functional enzyme.</text>
</comment>
<evidence type="ECO:0000256" key="11">
    <source>
        <dbReference type="SAM" id="MobiDB-lite"/>
    </source>
</evidence>
<reference evidence="13" key="1">
    <citation type="submission" date="2017-09" db="EMBL/GenBank/DDBJ databases">
        <title>Polyketide synthases of a Diaporthe helianthi virulent isolate.</title>
        <authorList>
            <person name="Baroncelli R."/>
        </authorList>
    </citation>
    <scope>NUCLEOTIDE SEQUENCE [LARGE SCALE GENOMIC DNA]</scope>
    <source>
        <strain evidence="13">7/96</strain>
    </source>
</reference>
<feature type="compositionally biased region" description="Basic and acidic residues" evidence="11">
    <location>
        <begin position="9"/>
        <end position="21"/>
    </location>
</feature>
<keyword evidence="7" id="KW-0256">Endoplasmic reticulum</keyword>
<gene>
    <name evidence="13" type="ORF">DHEL01_v201650</name>
</gene>
<evidence type="ECO:0000256" key="9">
    <source>
        <dbReference type="ARBA" id="ARBA00023136"/>
    </source>
</evidence>
<comment type="caution">
    <text evidence="13">The sequence shown here is derived from an EMBL/GenBank/DDBJ whole genome shotgun (WGS) entry which is preliminary data.</text>
</comment>
<evidence type="ECO:0000256" key="3">
    <source>
        <dbReference type="ARBA" id="ARBA00009731"/>
    </source>
</evidence>
<dbReference type="Proteomes" id="UP000094444">
    <property type="component" value="Unassembled WGS sequence"/>
</dbReference>
<evidence type="ECO:0000256" key="2">
    <source>
        <dbReference type="ARBA" id="ARBA00004590"/>
    </source>
</evidence>
<evidence type="ECO:0000256" key="7">
    <source>
        <dbReference type="ARBA" id="ARBA00022824"/>
    </source>
</evidence>